<evidence type="ECO:0000256" key="4">
    <source>
        <dbReference type="ARBA" id="ARBA00022989"/>
    </source>
</evidence>
<evidence type="ECO:0000256" key="6">
    <source>
        <dbReference type="SAM" id="Phobius"/>
    </source>
</evidence>
<keyword evidence="9" id="KW-1185">Reference proteome</keyword>
<reference evidence="8" key="1">
    <citation type="submission" date="2020-06" db="EMBL/GenBank/DDBJ databases">
        <title>Characterization of fructooligosaccharide metabolism and fructooligosaccharide-degrading enzymes in human commensal butyrate producers.</title>
        <authorList>
            <person name="Tanno H."/>
            <person name="Fujii T."/>
            <person name="Hirano K."/>
            <person name="Maeno S."/>
            <person name="Tonozuka T."/>
            <person name="Sakamoto M."/>
            <person name="Ohkuma M."/>
            <person name="Tochio T."/>
            <person name="Endo A."/>
        </authorList>
    </citation>
    <scope>NUCLEOTIDE SEQUENCE</scope>
    <source>
        <strain evidence="8">JCM 17466</strain>
    </source>
</reference>
<dbReference type="InterPro" id="IPR015867">
    <property type="entry name" value="N-reg_PII/ATP_PRibTrfase_C"/>
</dbReference>
<name>A0A916VC17_9FIRM</name>
<feature type="domain" description="DUF2179" evidence="7">
    <location>
        <begin position="228"/>
        <end position="282"/>
    </location>
</feature>
<dbReference type="PANTHER" id="PTHR33545:SF5">
    <property type="entry name" value="UPF0750 MEMBRANE PROTEIN YITT"/>
    <property type="match status" value="1"/>
</dbReference>
<keyword evidence="5 6" id="KW-0472">Membrane</keyword>
<protein>
    <submittedName>
        <fullName evidence="8">Membrane protein</fullName>
    </submittedName>
</protein>
<dbReference type="Proteomes" id="UP000613208">
    <property type="component" value="Unassembled WGS sequence"/>
</dbReference>
<feature type="transmembrane region" description="Helical" evidence="6">
    <location>
        <begin position="159"/>
        <end position="177"/>
    </location>
</feature>
<dbReference type="InterPro" id="IPR003740">
    <property type="entry name" value="YitT"/>
</dbReference>
<dbReference type="CDD" id="cd16380">
    <property type="entry name" value="YitT_C"/>
    <property type="match status" value="1"/>
</dbReference>
<keyword evidence="3 6" id="KW-0812">Transmembrane</keyword>
<organism evidence="8 9">
    <name type="scientific">Anaerostipes butyraticus</name>
    <dbReference type="NCBI Taxonomy" id="645466"/>
    <lineage>
        <taxon>Bacteria</taxon>
        <taxon>Bacillati</taxon>
        <taxon>Bacillota</taxon>
        <taxon>Clostridia</taxon>
        <taxon>Lachnospirales</taxon>
        <taxon>Lachnospiraceae</taxon>
        <taxon>Anaerostipes</taxon>
    </lineage>
</organism>
<gene>
    <name evidence="8" type="ORF">ANBU17_10010</name>
</gene>
<dbReference type="PIRSF" id="PIRSF006483">
    <property type="entry name" value="Membrane_protein_YitT"/>
    <property type="match status" value="1"/>
</dbReference>
<dbReference type="PANTHER" id="PTHR33545">
    <property type="entry name" value="UPF0750 MEMBRANE PROTEIN YITT-RELATED"/>
    <property type="match status" value="1"/>
</dbReference>
<feature type="transmembrane region" description="Helical" evidence="6">
    <location>
        <begin position="57"/>
        <end position="81"/>
    </location>
</feature>
<evidence type="ECO:0000256" key="3">
    <source>
        <dbReference type="ARBA" id="ARBA00022692"/>
    </source>
</evidence>
<accession>A0A916VC17</accession>
<dbReference type="GO" id="GO:0005886">
    <property type="term" value="C:plasma membrane"/>
    <property type="evidence" value="ECO:0007669"/>
    <property type="project" value="UniProtKB-SubCell"/>
</dbReference>
<evidence type="ECO:0000313" key="9">
    <source>
        <dbReference type="Proteomes" id="UP000613208"/>
    </source>
</evidence>
<dbReference type="Gene3D" id="3.30.70.120">
    <property type="match status" value="1"/>
</dbReference>
<dbReference type="AlphaFoldDB" id="A0A916VC17"/>
<sequence>MEKNMKIRYKNEILKVICICFAAFIMALNIKSFVRTGGLYPGGATGLALLIQRISEMFFGISLPYTLINILLNAGPVYLGFRFIGRKFTLYSCLMILLTGFFTDIIPGYVITYDTLLISIFGGLINGVIISACLMMNATTGGTDFIAIYLSEKKEIDSWNIVFGLNVVILGAAGILFGWDKALYSIIFQYASTQVLHMMYKKYQQQTLIVVTNRAREVYRAIAKVTNHGATVMDAIGSYKGNERKVVYSVVSSAESKKVIRMIQRVDPDAFINVMKTEQISGKFYLKPNK</sequence>
<dbReference type="InterPro" id="IPR019264">
    <property type="entry name" value="DUF2179"/>
</dbReference>
<dbReference type="Pfam" id="PF10035">
    <property type="entry name" value="DUF2179"/>
    <property type="match status" value="1"/>
</dbReference>
<comment type="caution">
    <text evidence="8">The sequence shown here is derived from an EMBL/GenBank/DDBJ whole genome shotgun (WGS) entry which is preliminary data.</text>
</comment>
<evidence type="ECO:0000313" key="8">
    <source>
        <dbReference type="EMBL" id="GFO84654.1"/>
    </source>
</evidence>
<evidence type="ECO:0000256" key="2">
    <source>
        <dbReference type="ARBA" id="ARBA00022475"/>
    </source>
</evidence>
<dbReference type="Pfam" id="PF02588">
    <property type="entry name" value="YitT_membrane"/>
    <property type="match status" value="1"/>
</dbReference>
<feature type="transmembrane region" description="Helical" evidence="6">
    <location>
        <begin position="12"/>
        <end position="30"/>
    </location>
</feature>
<dbReference type="EMBL" id="BLYI01000024">
    <property type="protein sequence ID" value="GFO84654.1"/>
    <property type="molecule type" value="Genomic_DNA"/>
</dbReference>
<keyword evidence="2" id="KW-1003">Cell membrane</keyword>
<proteinExistence type="predicted"/>
<keyword evidence="4 6" id="KW-1133">Transmembrane helix</keyword>
<dbReference type="InterPro" id="IPR051461">
    <property type="entry name" value="UPF0750_membrane"/>
</dbReference>
<evidence type="ECO:0000256" key="1">
    <source>
        <dbReference type="ARBA" id="ARBA00004651"/>
    </source>
</evidence>
<evidence type="ECO:0000259" key="7">
    <source>
        <dbReference type="Pfam" id="PF10035"/>
    </source>
</evidence>
<evidence type="ECO:0000256" key="5">
    <source>
        <dbReference type="ARBA" id="ARBA00023136"/>
    </source>
</evidence>
<comment type="subcellular location">
    <subcellularLocation>
        <location evidence="1">Cell membrane</location>
        <topology evidence="1">Multi-pass membrane protein</topology>
    </subcellularLocation>
</comment>
<feature type="transmembrane region" description="Helical" evidence="6">
    <location>
        <begin position="116"/>
        <end position="138"/>
    </location>
</feature>
<feature type="transmembrane region" description="Helical" evidence="6">
    <location>
        <begin position="88"/>
        <end position="110"/>
    </location>
</feature>